<gene>
    <name evidence="6" type="primary">yjdI</name>
    <name evidence="6" type="ORF">TPHV1_300006</name>
</gene>
<dbReference type="EMBL" id="CDNC01000024">
    <property type="protein sequence ID" value="CEM62355.1"/>
    <property type="molecule type" value="Genomic_DNA"/>
</dbReference>
<organism evidence="6 7">
    <name type="scientific">Treponema phagedenis</name>
    <dbReference type="NCBI Taxonomy" id="162"/>
    <lineage>
        <taxon>Bacteria</taxon>
        <taxon>Pseudomonadati</taxon>
        <taxon>Spirochaetota</taxon>
        <taxon>Spirochaetia</taxon>
        <taxon>Spirochaetales</taxon>
        <taxon>Treponemataceae</taxon>
        <taxon>Treponema</taxon>
    </lineage>
</organism>
<dbReference type="NCBIfam" id="TIGR00011">
    <property type="entry name" value="YbaK_EbsC"/>
    <property type="match status" value="1"/>
</dbReference>
<keyword evidence="7" id="KW-1185">Reference proteome</keyword>
<evidence type="ECO:0000313" key="7">
    <source>
        <dbReference type="Proteomes" id="UP000042527"/>
    </source>
</evidence>
<dbReference type="AlphaFoldDB" id="A0A0B7GZE0"/>
<feature type="domain" description="YbaK/aminoacyl-tRNA synthetase-associated" evidence="5">
    <location>
        <begin position="23"/>
        <end position="138"/>
    </location>
</feature>
<evidence type="ECO:0000256" key="1">
    <source>
        <dbReference type="ARBA" id="ARBA00009798"/>
    </source>
</evidence>
<dbReference type="Gene3D" id="3.90.960.10">
    <property type="entry name" value="YbaK/aminoacyl-tRNA synthetase-associated domain"/>
    <property type="match status" value="1"/>
</dbReference>
<evidence type="ECO:0000256" key="2">
    <source>
        <dbReference type="ARBA" id="ARBA00022917"/>
    </source>
</evidence>
<dbReference type="InterPro" id="IPR007214">
    <property type="entry name" value="YbaK/aa-tRNA-synth-assoc-dom"/>
</dbReference>
<dbReference type="Proteomes" id="UP000042527">
    <property type="component" value="Unassembled WGS sequence"/>
</dbReference>
<evidence type="ECO:0000256" key="3">
    <source>
        <dbReference type="ARBA" id="ARBA00023239"/>
    </source>
</evidence>
<dbReference type="Pfam" id="PF04073">
    <property type="entry name" value="tRNA_edit"/>
    <property type="match status" value="1"/>
</dbReference>
<dbReference type="GO" id="GO:0016829">
    <property type="term" value="F:lyase activity"/>
    <property type="evidence" value="ECO:0007669"/>
    <property type="project" value="UniProtKB-KW"/>
</dbReference>
<comment type="similarity">
    <text evidence="1 4">Belongs to the prolyl-tRNA editing family. YbaK/EbsC subfamily.</text>
</comment>
<dbReference type="GO" id="GO:0006412">
    <property type="term" value="P:translation"/>
    <property type="evidence" value="ECO:0007669"/>
    <property type="project" value="UniProtKB-KW"/>
</dbReference>
<accession>A0A0B7GZE0</accession>
<keyword evidence="2 4" id="KW-0648">Protein biosynthesis</keyword>
<dbReference type="CDD" id="cd00002">
    <property type="entry name" value="YbaK_deacylase"/>
    <property type="match status" value="1"/>
</dbReference>
<dbReference type="SUPFAM" id="SSF55826">
    <property type="entry name" value="YbaK/ProRS associated domain"/>
    <property type="match status" value="1"/>
</dbReference>
<dbReference type="PANTHER" id="PTHR30411:SF0">
    <property type="entry name" value="CYS-TRNA(PRO)_CYS-TRNA(CYS) DEACYLASE YBAK"/>
    <property type="match status" value="1"/>
</dbReference>
<dbReference type="InterPro" id="IPR004369">
    <property type="entry name" value="Prolyl-tRNA_editing_YbaK/EbsC"/>
</dbReference>
<evidence type="ECO:0000313" key="6">
    <source>
        <dbReference type="EMBL" id="CEM62355.1"/>
    </source>
</evidence>
<dbReference type="PANTHER" id="PTHR30411">
    <property type="entry name" value="CYTOPLASMIC PROTEIN"/>
    <property type="match status" value="1"/>
</dbReference>
<keyword evidence="3 4" id="KW-0456">Lyase</keyword>
<protein>
    <recommendedName>
        <fullName evidence="4">Cys-tRNA(Pro)/Cys-tRNA(Cys) deacylase</fullName>
        <ecNumber evidence="4">4.2.-.-</ecNumber>
    </recommendedName>
</protein>
<reference evidence="7" key="1">
    <citation type="submission" date="2015-01" db="EMBL/GenBank/DDBJ databases">
        <authorList>
            <person name="Manzoor Shahid"/>
            <person name="Zubair Saima"/>
        </authorList>
    </citation>
    <scope>NUCLEOTIDE SEQUENCE [LARGE SCALE GENOMIC DNA]</scope>
    <source>
        <strain evidence="7">V1</strain>
    </source>
</reference>
<name>A0A0B7GZE0_TREPH</name>
<dbReference type="EC" id="4.2.-.-" evidence="4"/>
<dbReference type="GO" id="GO:0002161">
    <property type="term" value="F:aminoacyl-tRNA deacylase activity"/>
    <property type="evidence" value="ECO:0007669"/>
    <property type="project" value="InterPro"/>
</dbReference>
<dbReference type="InterPro" id="IPR036754">
    <property type="entry name" value="YbaK/aa-tRNA-synt-asso_dom_sf"/>
</dbReference>
<proteinExistence type="inferred from homology"/>
<evidence type="ECO:0000256" key="4">
    <source>
        <dbReference type="PIRNR" id="PIRNR006181"/>
    </source>
</evidence>
<sequence>MRILESKNIPFSVTEYEWDENYLDAVSAASKLNLDPDSVYKTIVMMNEKKEVFVFCVPAAHEVSLKKVRILTNSHLNPVKVAELQSITGYLRGGCSPIGMKKHFPVYIDESALKKEQIYISAGQRGMQLVLDPKDLQKACNAEFHQLIDG</sequence>
<dbReference type="PIRSF" id="PIRSF006181">
    <property type="entry name" value="EbsC_YbaK"/>
    <property type="match status" value="1"/>
</dbReference>
<evidence type="ECO:0000259" key="5">
    <source>
        <dbReference type="Pfam" id="PF04073"/>
    </source>
</evidence>